<dbReference type="KEGG" id="kox:KOX_11615"/>
<proteinExistence type="predicted"/>
<protein>
    <submittedName>
        <fullName evidence="1">Uncharacterized protein</fullName>
    </submittedName>
</protein>
<organism evidence="1 2">
    <name type="scientific">Klebsiella michiganensis (strain ATCC 8724 / DSM 4798 / JCM 20051 / NBRC 3318 / NRRL B-199 / KCTC 1686 / BUCSAV 143 / CCM 1901)</name>
    <dbReference type="NCBI Taxonomy" id="1006551"/>
    <lineage>
        <taxon>Bacteria</taxon>
        <taxon>Pseudomonadati</taxon>
        <taxon>Pseudomonadota</taxon>
        <taxon>Gammaproteobacteria</taxon>
        <taxon>Enterobacterales</taxon>
        <taxon>Enterobacteriaceae</taxon>
        <taxon>Klebsiella/Raoultella group</taxon>
        <taxon>Klebsiella</taxon>
    </lineage>
</organism>
<dbReference type="HOGENOM" id="CLU_3356657_0_0_6"/>
<evidence type="ECO:0000313" key="1">
    <source>
        <dbReference type="EMBL" id="AEX04049.1"/>
    </source>
</evidence>
<name>A0A0H3H695_KLEM8</name>
<gene>
    <name evidence="1" type="ordered locus">KOX_11615</name>
</gene>
<sequence>MIFLFIHSYRLTRVIMTNERIEKKSAKRRGFLLKKQ</sequence>
<dbReference type="Proteomes" id="UP000007843">
    <property type="component" value="Chromosome"/>
</dbReference>
<dbReference type="EMBL" id="CP003218">
    <property type="protein sequence ID" value="AEX04049.1"/>
    <property type="molecule type" value="Genomic_DNA"/>
</dbReference>
<dbReference type="AlphaFoldDB" id="A0A0H3H695"/>
<accession>A0A0H3H695</accession>
<reference evidence="1 2" key="1">
    <citation type="journal article" date="2012" name="J. Bacteriol.">
        <title>Complete genome sequence of Klebsiella oxytoca KCTC 1686, used in production of 2,3-butanediol.</title>
        <authorList>
            <person name="Shin S.H."/>
            <person name="Kim S."/>
            <person name="Kim J.Y."/>
            <person name="Lee S."/>
            <person name="Um Y."/>
            <person name="Oh M.K."/>
            <person name="Kim Y.R."/>
            <person name="Lee J."/>
            <person name="Yang K.S."/>
        </authorList>
    </citation>
    <scope>NUCLEOTIDE SEQUENCE [LARGE SCALE GENOMIC DNA]</scope>
    <source>
        <strain evidence="2">ATCC 8724 / DSM 4798 / JCM 20051 / NBRC 3318 / NRRL B-199 / KCTC 1686</strain>
    </source>
</reference>
<evidence type="ECO:0000313" key="2">
    <source>
        <dbReference type="Proteomes" id="UP000007843"/>
    </source>
</evidence>